<accession>A0ABQ5AJH0</accession>
<comment type="caution">
    <text evidence="3">The sequence shown here is derived from an EMBL/GenBank/DDBJ whole genome shotgun (WGS) entry which is preliminary data.</text>
</comment>
<reference evidence="3" key="1">
    <citation type="journal article" date="2022" name="Int. J. Mol. Sci.">
        <title>Draft Genome of Tanacetum Coccineum: Genomic Comparison of Closely Related Tanacetum-Family Plants.</title>
        <authorList>
            <person name="Yamashiro T."/>
            <person name="Shiraishi A."/>
            <person name="Nakayama K."/>
            <person name="Satake H."/>
        </authorList>
    </citation>
    <scope>NUCLEOTIDE SEQUENCE</scope>
</reference>
<keyword evidence="3" id="KW-0695">RNA-directed DNA polymerase</keyword>
<evidence type="ECO:0000259" key="2">
    <source>
        <dbReference type="Pfam" id="PF22936"/>
    </source>
</evidence>
<keyword evidence="3" id="KW-0808">Transferase</keyword>
<reference evidence="3" key="2">
    <citation type="submission" date="2022-01" db="EMBL/GenBank/DDBJ databases">
        <authorList>
            <person name="Yamashiro T."/>
            <person name="Shiraishi A."/>
            <person name="Satake H."/>
            <person name="Nakayama K."/>
        </authorList>
    </citation>
    <scope>NUCLEOTIDE SEQUENCE</scope>
</reference>
<evidence type="ECO:0000313" key="4">
    <source>
        <dbReference type="Proteomes" id="UP001151760"/>
    </source>
</evidence>
<name>A0ABQ5AJH0_9ASTR</name>
<keyword evidence="1" id="KW-1133">Transmembrane helix</keyword>
<evidence type="ECO:0000313" key="3">
    <source>
        <dbReference type="EMBL" id="GJT02825.1"/>
    </source>
</evidence>
<evidence type="ECO:0000256" key="1">
    <source>
        <dbReference type="SAM" id="Phobius"/>
    </source>
</evidence>
<keyword evidence="1" id="KW-0812">Transmembrane</keyword>
<keyword evidence="3" id="KW-0548">Nucleotidyltransferase</keyword>
<organism evidence="3 4">
    <name type="scientific">Tanacetum coccineum</name>
    <dbReference type="NCBI Taxonomy" id="301880"/>
    <lineage>
        <taxon>Eukaryota</taxon>
        <taxon>Viridiplantae</taxon>
        <taxon>Streptophyta</taxon>
        <taxon>Embryophyta</taxon>
        <taxon>Tracheophyta</taxon>
        <taxon>Spermatophyta</taxon>
        <taxon>Magnoliopsida</taxon>
        <taxon>eudicotyledons</taxon>
        <taxon>Gunneridae</taxon>
        <taxon>Pentapetalae</taxon>
        <taxon>asterids</taxon>
        <taxon>campanulids</taxon>
        <taxon>Asterales</taxon>
        <taxon>Asteraceae</taxon>
        <taxon>Asteroideae</taxon>
        <taxon>Anthemideae</taxon>
        <taxon>Anthemidinae</taxon>
        <taxon>Tanacetum</taxon>
    </lineage>
</organism>
<keyword evidence="1" id="KW-0472">Membrane</keyword>
<proteinExistence type="predicted"/>
<keyword evidence="4" id="KW-1185">Reference proteome</keyword>
<dbReference type="EMBL" id="BQNB010012378">
    <property type="protein sequence ID" value="GJT02825.1"/>
    <property type="molecule type" value="Genomic_DNA"/>
</dbReference>
<dbReference type="PANTHER" id="PTHR47481">
    <property type="match status" value="1"/>
</dbReference>
<dbReference type="GO" id="GO:0003964">
    <property type="term" value="F:RNA-directed DNA polymerase activity"/>
    <property type="evidence" value="ECO:0007669"/>
    <property type="project" value="UniProtKB-KW"/>
</dbReference>
<dbReference type="InterPro" id="IPR054722">
    <property type="entry name" value="PolX-like_BBD"/>
</dbReference>
<sequence length="249" mass="26428">MLTIKLSSSNYLLWRNQVLPLLAYQKLTGYINGSISSPPPTIADAKSTAPKDNPAYLSWLASDQRALILLQSSLSEEAMAETLGHKTLVMYGSSIVAEFSRKFKAVCDLLTAIGHPLDETDKTHWFLCGLGLPSIPQLLLAPLGAVVTTTTVMVLLGVVVMVVVVSADSGASAHMTPSSSNLDSASTYSGNELVLFGNRNASSISNVGTSILSPNIALLDVLVVPHLTKSLLSISKLTMDNPVDVLFSN</sequence>
<dbReference type="PANTHER" id="PTHR47481:SF35">
    <property type="entry name" value="ZINC FINGER, CCHC-TYPE-RELATED"/>
    <property type="match status" value="1"/>
</dbReference>
<feature type="transmembrane region" description="Helical" evidence="1">
    <location>
        <begin position="138"/>
        <end position="165"/>
    </location>
</feature>
<feature type="domain" description="Retrovirus-related Pol polyprotein from transposon TNT 1-94-like beta-barrel" evidence="2">
    <location>
        <begin position="167"/>
        <end position="238"/>
    </location>
</feature>
<dbReference type="Proteomes" id="UP001151760">
    <property type="component" value="Unassembled WGS sequence"/>
</dbReference>
<gene>
    <name evidence="3" type="ORF">Tco_0823994</name>
</gene>
<protein>
    <submittedName>
        <fullName evidence="3">RNA-directed DNA polymerase</fullName>
    </submittedName>
</protein>
<dbReference type="Pfam" id="PF22936">
    <property type="entry name" value="Pol_BBD"/>
    <property type="match status" value="1"/>
</dbReference>